<dbReference type="PANTHER" id="PTHR10357:SF179">
    <property type="entry name" value="NEUTRAL AND BASIC AMINO ACID TRANSPORT PROTEIN RBAT"/>
    <property type="match status" value="1"/>
</dbReference>
<keyword evidence="3 5" id="KW-0326">Glycosidase</keyword>
<evidence type="ECO:0000256" key="5">
    <source>
        <dbReference type="RuleBase" id="RU361134"/>
    </source>
</evidence>
<dbReference type="CDD" id="cd11316">
    <property type="entry name" value="AmyAc_bac2_AmyA"/>
    <property type="match status" value="1"/>
</dbReference>
<dbReference type="AlphaFoldDB" id="A0A9Q4B463"/>
<evidence type="ECO:0000313" key="8">
    <source>
        <dbReference type="Proteomes" id="UP001057753"/>
    </source>
</evidence>
<dbReference type="PANTHER" id="PTHR10357">
    <property type="entry name" value="ALPHA-AMYLASE FAMILY MEMBER"/>
    <property type="match status" value="1"/>
</dbReference>
<gene>
    <name evidence="7" type="ORF">HXA33_15905</name>
</gene>
<evidence type="ECO:0000256" key="4">
    <source>
        <dbReference type="RuleBase" id="RU003615"/>
    </source>
</evidence>
<keyword evidence="2 5" id="KW-0378">Hydrolase</keyword>
<evidence type="ECO:0000256" key="1">
    <source>
        <dbReference type="ARBA" id="ARBA00008061"/>
    </source>
</evidence>
<dbReference type="Pfam" id="PF23915">
    <property type="entry name" value="SusG_C"/>
    <property type="match status" value="1"/>
</dbReference>
<feature type="domain" description="Glycosyl hydrolase family 13 catalytic" evidence="6">
    <location>
        <begin position="48"/>
        <end position="440"/>
    </location>
</feature>
<comment type="similarity">
    <text evidence="1 4">Belongs to the glycosyl hydrolase 13 family.</text>
</comment>
<sequence length="527" mass="60543">MTKKIGLLLTTGLTVAILSTGCLQKTNTPLIFDEEDLKTIEPHGVYYEIFVRSFYDSTGDGIGDFQGATLQLDYLQELGVEGIWLMPINPSPSYHGYDVVNYMDVNPEYGTLDDFKKFVAEANKKGIKVIKDFVVNHSSEEHPWFQAALKHDEKYRDYYVWADEDAHMGQEGEWGQQVWHGTGNNVYEGVFWEGMPDLNMDNPKVREDIYDIGTFWLEEVGVDGFRLDAAKHIYSSYHGDDYQEKNHQFWREFRTEMEKVNPDVILVGEIWDTADVVAPYLDGGLHSAFNFDLSGHILTSVKSESDAGLVTELEKTRNYFTTKSEDFIDSTFITNHDMNRTMSELANNMNHARMAASLLLTLPGNPYLYYGEEIGMEGEKPDEGIRLPMRWYKDSEDTKQTTWRADRYHSNDTDNAIDVESQLQDENSLLHHYKSLIYARRASEALIMGEIKSTSITEDGIVSFERISENEEKLVIHNLSNVTKEINLSDDLTEYTNYFFYIGELDDIRLKDNVIEIPGYTTVILKK</sequence>
<organism evidence="7 8">
    <name type="scientific">Salipaludibacillus agaradhaerens</name>
    <name type="common">Bacillus agaradhaerens</name>
    <dbReference type="NCBI Taxonomy" id="76935"/>
    <lineage>
        <taxon>Bacteria</taxon>
        <taxon>Bacillati</taxon>
        <taxon>Bacillota</taxon>
        <taxon>Bacilli</taxon>
        <taxon>Bacillales</taxon>
        <taxon>Bacillaceae</taxon>
    </lineage>
</organism>
<evidence type="ECO:0000259" key="6">
    <source>
        <dbReference type="SMART" id="SM00642"/>
    </source>
</evidence>
<dbReference type="InterPro" id="IPR006046">
    <property type="entry name" value="Alpha_amylase"/>
</dbReference>
<dbReference type="InterPro" id="IPR056300">
    <property type="entry name" value="SusG-like_C"/>
</dbReference>
<dbReference type="GO" id="GO:0043169">
    <property type="term" value="F:cation binding"/>
    <property type="evidence" value="ECO:0007669"/>
    <property type="project" value="InterPro"/>
</dbReference>
<dbReference type="Pfam" id="PF00128">
    <property type="entry name" value="Alpha-amylase"/>
    <property type="match status" value="1"/>
</dbReference>
<accession>A0A9Q4B463</accession>
<dbReference type="InterPro" id="IPR006047">
    <property type="entry name" value="GH13_cat_dom"/>
</dbReference>
<dbReference type="GO" id="GO:0004556">
    <property type="term" value="F:alpha-amylase activity"/>
    <property type="evidence" value="ECO:0007669"/>
    <property type="project" value="UniProtKB-UniRule"/>
</dbReference>
<reference evidence="7" key="1">
    <citation type="submission" date="2020-06" db="EMBL/GenBank/DDBJ databases">
        <title>Insight into the genomes of haloalkaliphilic bacilli from Kenyan soda lakes.</title>
        <authorList>
            <person name="Mwirichia R."/>
            <person name="Villamizar G.C."/>
            <person name="Poehlein A."/>
            <person name="Mugweru J."/>
            <person name="Kipnyargis A."/>
            <person name="Kiplimo D."/>
            <person name="Orwa P."/>
            <person name="Daniel R."/>
        </authorList>
    </citation>
    <scope>NUCLEOTIDE SEQUENCE</scope>
    <source>
        <strain evidence="7">B1096_S55</strain>
    </source>
</reference>
<dbReference type="GO" id="GO:0009313">
    <property type="term" value="P:oligosaccharide catabolic process"/>
    <property type="evidence" value="ECO:0007669"/>
    <property type="project" value="TreeGrafter"/>
</dbReference>
<keyword evidence="5" id="KW-0119">Carbohydrate metabolism</keyword>
<dbReference type="PROSITE" id="PS51257">
    <property type="entry name" value="PROKAR_LIPOPROTEIN"/>
    <property type="match status" value="1"/>
</dbReference>
<dbReference type="InterPro" id="IPR013780">
    <property type="entry name" value="Glyco_hydro_b"/>
</dbReference>
<dbReference type="Proteomes" id="UP001057753">
    <property type="component" value="Unassembled WGS sequence"/>
</dbReference>
<dbReference type="EC" id="3.2.1.1" evidence="5"/>
<dbReference type="EMBL" id="JABXYM010000001">
    <property type="protein sequence ID" value="MCR6098023.1"/>
    <property type="molecule type" value="Genomic_DNA"/>
</dbReference>
<dbReference type="SMART" id="SM00642">
    <property type="entry name" value="Aamy"/>
    <property type="match status" value="1"/>
</dbReference>
<comment type="caution">
    <text evidence="7">The sequence shown here is derived from an EMBL/GenBank/DDBJ whole genome shotgun (WGS) entry which is preliminary data.</text>
</comment>
<dbReference type="PRINTS" id="PR00110">
    <property type="entry name" value="ALPHAAMYLASE"/>
</dbReference>
<protein>
    <recommendedName>
        <fullName evidence="5">Alpha-amylase</fullName>
        <ecNumber evidence="5">3.2.1.1</ecNumber>
    </recommendedName>
</protein>
<evidence type="ECO:0000256" key="2">
    <source>
        <dbReference type="ARBA" id="ARBA00022801"/>
    </source>
</evidence>
<proteinExistence type="inferred from homology"/>
<dbReference type="InterPro" id="IPR017853">
    <property type="entry name" value="GH"/>
</dbReference>
<dbReference type="Gene3D" id="3.90.400.10">
    <property type="entry name" value="Oligo-1,6-glucosidase, Domain 2"/>
    <property type="match status" value="1"/>
</dbReference>
<comment type="catalytic activity">
    <reaction evidence="5">
        <text>Endohydrolysis of (1-&gt;4)-alpha-D-glucosidic linkages in polysaccharides containing three or more (1-&gt;4)-alpha-linked D-glucose units.</text>
        <dbReference type="EC" id="3.2.1.1"/>
    </reaction>
</comment>
<dbReference type="SUPFAM" id="SSF51011">
    <property type="entry name" value="Glycosyl hydrolase domain"/>
    <property type="match status" value="1"/>
</dbReference>
<dbReference type="SUPFAM" id="SSF51445">
    <property type="entry name" value="(Trans)glycosidases"/>
    <property type="match status" value="1"/>
</dbReference>
<name>A0A9Q4B463_SALAG</name>
<dbReference type="InterPro" id="IPR045857">
    <property type="entry name" value="O16G_dom_2"/>
</dbReference>
<evidence type="ECO:0000256" key="3">
    <source>
        <dbReference type="ARBA" id="ARBA00023295"/>
    </source>
</evidence>
<keyword evidence="8" id="KW-1185">Reference proteome</keyword>
<dbReference type="Gene3D" id="2.60.40.1180">
    <property type="entry name" value="Golgi alpha-mannosidase II"/>
    <property type="match status" value="1"/>
</dbReference>
<dbReference type="Gene3D" id="3.20.20.80">
    <property type="entry name" value="Glycosidases"/>
    <property type="match status" value="1"/>
</dbReference>
<evidence type="ECO:0000313" key="7">
    <source>
        <dbReference type="EMBL" id="MCR6098023.1"/>
    </source>
</evidence>